<comment type="pathway">
    <text evidence="3">One-carbon metabolism; methylamine degradation.</text>
</comment>
<dbReference type="InterPro" id="IPR009908">
    <property type="entry name" value="Methylamine_util_MauE"/>
</dbReference>
<keyword evidence="7 8" id="KW-0472">Membrane</keyword>
<keyword evidence="6 8" id="KW-1133">Transmembrane helix</keyword>
<proteinExistence type="predicted"/>
<gene>
    <name evidence="10" type="ORF">U1T56_22140</name>
</gene>
<evidence type="ECO:0000256" key="8">
    <source>
        <dbReference type="SAM" id="Phobius"/>
    </source>
</evidence>
<evidence type="ECO:0000256" key="4">
    <source>
        <dbReference type="ARBA" id="ARBA00019078"/>
    </source>
</evidence>
<name>A0ABU8XY16_9PROT</name>
<evidence type="ECO:0000256" key="3">
    <source>
        <dbReference type="ARBA" id="ARBA00004856"/>
    </source>
</evidence>
<protein>
    <recommendedName>
        <fullName evidence="4">Methylamine utilization protein MauE</fullName>
    </recommendedName>
</protein>
<keyword evidence="5 8" id="KW-0812">Transmembrane</keyword>
<comment type="function">
    <text evidence="1">May be specifically involved in the processing, transport, and/or maturation of the MADH beta-subunit.</text>
</comment>
<evidence type="ECO:0000313" key="11">
    <source>
        <dbReference type="Proteomes" id="UP001375743"/>
    </source>
</evidence>
<dbReference type="RefSeq" id="WP_418161713.1">
    <property type="nucleotide sequence ID" value="NZ_JBBLZC010000036.1"/>
</dbReference>
<evidence type="ECO:0000256" key="7">
    <source>
        <dbReference type="ARBA" id="ARBA00023136"/>
    </source>
</evidence>
<evidence type="ECO:0000256" key="2">
    <source>
        <dbReference type="ARBA" id="ARBA00004141"/>
    </source>
</evidence>
<evidence type="ECO:0000256" key="5">
    <source>
        <dbReference type="ARBA" id="ARBA00022692"/>
    </source>
</evidence>
<evidence type="ECO:0000259" key="9">
    <source>
        <dbReference type="Pfam" id="PF07291"/>
    </source>
</evidence>
<feature type="transmembrane region" description="Helical" evidence="8">
    <location>
        <begin position="114"/>
        <end position="132"/>
    </location>
</feature>
<evidence type="ECO:0000256" key="6">
    <source>
        <dbReference type="ARBA" id="ARBA00022989"/>
    </source>
</evidence>
<dbReference type="Pfam" id="PF07291">
    <property type="entry name" value="MauE"/>
    <property type="match status" value="1"/>
</dbReference>
<comment type="caution">
    <text evidence="10">The sequence shown here is derived from an EMBL/GenBank/DDBJ whole genome shotgun (WGS) entry which is preliminary data.</text>
</comment>
<comment type="subcellular location">
    <subcellularLocation>
        <location evidence="2">Membrane</location>
        <topology evidence="2">Multi-pass membrane protein</topology>
    </subcellularLocation>
</comment>
<feature type="transmembrane region" description="Helical" evidence="8">
    <location>
        <begin position="144"/>
        <end position="164"/>
    </location>
</feature>
<sequence>MSLDPALALTLALVLAAIFATAAIAKLKAMSAFVGVVENYRLLPPPLVTPAAWALPPVELLAALGLLFPPTRPFAALVVAALLLLFALAIGINLARGRDRIDCGCFVGLLRQRLSWGLVGRNLVLALAGLVLTLDRGASRPLAVLDAVTVLAAVLCLLLLYAAVSRLFGVAPTPLKQAS</sequence>
<evidence type="ECO:0000256" key="1">
    <source>
        <dbReference type="ARBA" id="ARBA00003475"/>
    </source>
</evidence>
<keyword evidence="11" id="KW-1185">Reference proteome</keyword>
<dbReference type="EMBL" id="JBBLZC010000036">
    <property type="protein sequence ID" value="MEK0085864.1"/>
    <property type="molecule type" value="Genomic_DNA"/>
</dbReference>
<accession>A0ABU8XY16</accession>
<reference evidence="10 11" key="1">
    <citation type="submission" date="2024-01" db="EMBL/GenBank/DDBJ databases">
        <title>Multi-omics insights into the function and evolution of sodium benzoate biodegradation pathways in Benzoatithermus flavus gen. nov., sp. nov. from hot spring.</title>
        <authorList>
            <person name="Hu C.-J."/>
            <person name="Li W.-J."/>
        </authorList>
    </citation>
    <scope>NUCLEOTIDE SEQUENCE [LARGE SCALE GENOMIC DNA]</scope>
    <source>
        <strain evidence="10 11">SYSU G07066</strain>
    </source>
</reference>
<feature type="transmembrane region" description="Helical" evidence="8">
    <location>
        <begin position="74"/>
        <end position="94"/>
    </location>
</feature>
<feature type="domain" description="Methylamine utilisation protein MauE" evidence="9">
    <location>
        <begin position="6"/>
        <end position="132"/>
    </location>
</feature>
<evidence type="ECO:0000313" key="10">
    <source>
        <dbReference type="EMBL" id="MEK0085864.1"/>
    </source>
</evidence>
<dbReference type="Proteomes" id="UP001375743">
    <property type="component" value="Unassembled WGS sequence"/>
</dbReference>
<organism evidence="10 11">
    <name type="scientific">Benzoatithermus flavus</name>
    <dbReference type="NCBI Taxonomy" id="3108223"/>
    <lineage>
        <taxon>Bacteria</taxon>
        <taxon>Pseudomonadati</taxon>
        <taxon>Pseudomonadota</taxon>
        <taxon>Alphaproteobacteria</taxon>
        <taxon>Geminicoccales</taxon>
        <taxon>Geminicoccaceae</taxon>
        <taxon>Benzoatithermus</taxon>
    </lineage>
</organism>